<evidence type="ECO:0000313" key="1">
    <source>
        <dbReference type="EMBL" id="SBV28489.1"/>
    </source>
</evidence>
<sequence>MRGSALRPREDAIEARVTIERPVADVFRFYRDCQKLATPLGGLGRAALALVGKPPAAEVAATLRRLKQILETGQVTDTEHAVTGKFDRRPRRPATVPG</sequence>
<dbReference type="STRING" id="307121.GA0070620_4032"/>
<gene>
    <name evidence="1" type="ORF">GA0070620_4032</name>
</gene>
<keyword evidence="2" id="KW-1185">Reference proteome</keyword>
<protein>
    <submittedName>
        <fullName evidence="1">Uncharacterized protein</fullName>
    </submittedName>
</protein>
<dbReference type="EMBL" id="LT598496">
    <property type="protein sequence ID" value="SBV28489.1"/>
    <property type="molecule type" value="Genomic_DNA"/>
</dbReference>
<accession>A0A1C3N7C8</accession>
<name>A0A1C3N7C8_9ACTN</name>
<organism evidence="1 2">
    <name type="scientific">Micromonospora krabiensis</name>
    <dbReference type="NCBI Taxonomy" id="307121"/>
    <lineage>
        <taxon>Bacteria</taxon>
        <taxon>Bacillati</taxon>
        <taxon>Actinomycetota</taxon>
        <taxon>Actinomycetes</taxon>
        <taxon>Micromonosporales</taxon>
        <taxon>Micromonosporaceae</taxon>
        <taxon>Micromonospora</taxon>
    </lineage>
</organism>
<dbReference type="Proteomes" id="UP000199393">
    <property type="component" value="Chromosome I"/>
</dbReference>
<proteinExistence type="predicted"/>
<evidence type="ECO:0000313" key="2">
    <source>
        <dbReference type="Proteomes" id="UP000199393"/>
    </source>
</evidence>
<dbReference type="AlphaFoldDB" id="A0A1C3N7C8"/>
<reference evidence="2" key="1">
    <citation type="submission" date="2016-06" db="EMBL/GenBank/DDBJ databases">
        <authorList>
            <person name="Varghese N."/>
        </authorList>
    </citation>
    <scope>NUCLEOTIDE SEQUENCE [LARGE SCALE GENOMIC DNA]</scope>
    <source>
        <strain evidence="2">DSM 45344</strain>
    </source>
</reference>